<dbReference type="GeneID" id="93578427"/>
<name>A0A1L9U7U4_ASPBC</name>
<keyword evidence="1" id="KW-1133">Transmembrane helix</keyword>
<dbReference type="AlphaFoldDB" id="A0A1L9U7U4"/>
<sequence length="619" mass="67063">MRSQSDGSTLQRVSDDAGNALIREEAFSVAPASESKSKVPFHRHVLMDTWVPEISAAVLMLLCLVAIVVILKEYQLKPIPDLPWGLTLNAIISTLTTCSKSLLLYATSVSISQSKWAWFKRRKPLQDLQTFDEASRGPLGSMGLLSGRTVNSVASLGAATMILALAFEPFVQQVVEYSVESVKAPSPFATAKKATSFAGDSFGDYVMSSAMSGIWANEDTFQTIPSCPTQNCTWPSVQTIGWCNKCADVTSSTTLDCQINSDFAKVSAGLVSTRQPCTVNFPDGSQIVYTANVSLAKPDGWVDPANETVFYYPQILIQSLQRPRSRNSSYLGVADPVLAIGQVNFSSQAVNNTFTDLTVASATQCVLSLCSRETALSLRQGHLSTNILSINYGRLYNHTFEGVEDPVTCWAPDDKPSSFEPLPAPSDYDRDPVWVDVSSSAFCVANAQWGRTLQYVLSGVQTMRVISGSDAYFEDGPFFEGSAAPITVEHAGDKGLGPIIEGISLSLSKLALDLDNHTVSGFAFASETLVRVRWQWLTLPFALALAGVVLLASVMTRTRQGKILLWKSSVMAVVYHGLEERAERPINDPVSNMGVTAESTRVLLGKSETGKGLALHVQY</sequence>
<organism evidence="2 3">
    <name type="scientific">Aspergillus brasiliensis (strain CBS 101740 / IMI 381727 / IBT 21946)</name>
    <dbReference type="NCBI Taxonomy" id="767769"/>
    <lineage>
        <taxon>Eukaryota</taxon>
        <taxon>Fungi</taxon>
        <taxon>Dikarya</taxon>
        <taxon>Ascomycota</taxon>
        <taxon>Pezizomycotina</taxon>
        <taxon>Eurotiomycetes</taxon>
        <taxon>Eurotiomycetidae</taxon>
        <taxon>Eurotiales</taxon>
        <taxon>Aspergillaceae</taxon>
        <taxon>Aspergillus</taxon>
        <taxon>Aspergillus subgen. Circumdati</taxon>
    </lineage>
</organism>
<gene>
    <name evidence="2" type="ORF">ASPBRDRAFT_47770</name>
</gene>
<keyword evidence="1" id="KW-0472">Membrane</keyword>
<dbReference type="InterPro" id="IPR021514">
    <property type="entry name" value="DUF3176"/>
</dbReference>
<dbReference type="PANTHER" id="PTHR35394">
    <property type="entry name" value="DUF3176 DOMAIN-CONTAINING PROTEIN"/>
    <property type="match status" value="1"/>
</dbReference>
<dbReference type="Proteomes" id="UP000184499">
    <property type="component" value="Unassembled WGS sequence"/>
</dbReference>
<keyword evidence="1" id="KW-0812">Transmembrane</keyword>
<reference evidence="3" key="1">
    <citation type="journal article" date="2017" name="Genome Biol.">
        <title>Comparative genomics reveals high biological diversity and specific adaptations in the industrially and medically important fungal genus Aspergillus.</title>
        <authorList>
            <person name="de Vries R.P."/>
            <person name="Riley R."/>
            <person name="Wiebenga A."/>
            <person name="Aguilar-Osorio G."/>
            <person name="Amillis S."/>
            <person name="Uchima C.A."/>
            <person name="Anderluh G."/>
            <person name="Asadollahi M."/>
            <person name="Askin M."/>
            <person name="Barry K."/>
            <person name="Battaglia E."/>
            <person name="Bayram O."/>
            <person name="Benocci T."/>
            <person name="Braus-Stromeyer S.A."/>
            <person name="Caldana C."/>
            <person name="Canovas D."/>
            <person name="Cerqueira G.C."/>
            <person name="Chen F."/>
            <person name="Chen W."/>
            <person name="Choi C."/>
            <person name="Clum A."/>
            <person name="Dos Santos R.A."/>
            <person name="Damasio A.R."/>
            <person name="Diallinas G."/>
            <person name="Emri T."/>
            <person name="Fekete E."/>
            <person name="Flipphi M."/>
            <person name="Freyberg S."/>
            <person name="Gallo A."/>
            <person name="Gournas C."/>
            <person name="Habgood R."/>
            <person name="Hainaut M."/>
            <person name="Harispe M.L."/>
            <person name="Henrissat B."/>
            <person name="Hilden K.S."/>
            <person name="Hope R."/>
            <person name="Hossain A."/>
            <person name="Karabika E."/>
            <person name="Karaffa L."/>
            <person name="Karanyi Z."/>
            <person name="Krasevec N."/>
            <person name="Kuo A."/>
            <person name="Kusch H."/>
            <person name="LaButti K."/>
            <person name="Lagendijk E.L."/>
            <person name="Lapidus A."/>
            <person name="Levasseur A."/>
            <person name="Lindquist E."/>
            <person name="Lipzen A."/>
            <person name="Logrieco A.F."/>
            <person name="MacCabe A."/>
            <person name="Maekelae M.R."/>
            <person name="Malavazi I."/>
            <person name="Melin P."/>
            <person name="Meyer V."/>
            <person name="Mielnichuk N."/>
            <person name="Miskei M."/>
            <person name="Molnar A.P."/>
            <person name="Mule G."/>
            <person name="Ngan C.Y."/>
            <person name="Orejas M."/>
            <person name="Orosz E."/>
            <person name="Ouedraogo J.P."/>
            <person name="Overkamp K.M."/>
            <person name="Park H.-S."/>
            <person name="Perrone G."/>
            <person name="Piumi F."/>
            <person name="Punt P.J."/>
            <person name="Ram A.F."/>
            <person name="Ramon A."/>
            <person name="Rauscher S."/>
            <person name="Record E."/>
            <person name="Riano-Pachon D.M."/>
            <person name="Robert V."/>
            <person name="Roehrig J."/>
            <person name="Ruller R."/>
            <person name="Salamov A."/>
            <person name="Salih N.S."/>
            <person name="Samson R.A."/>
            <person name="Sandor E."/>
            <person name="Sanguinetti M."/>
            <person name="Schuetze T."/>
            <person name="Sepcic K."/>
            <person name="Shelest E."/>
            <person name="Sherlock G."/>
            <person name="Sophianopoulou V."/>
            <person name="Squina F.M."/>
            <person name="Sun H."/>
            <person name="Susca A."/>
            <person name="Todd R.B."/>
            <person name="Tsang A."/>
            <person name="Unkles S.E."/>
            <person name="van de Wiele N."/>
            <person name="van Rossen-Uffink D."/>
            <person name="Oliveira J.V."/>
            <person name="Vesth T.C."/>
            <person name="Visser J."/>
            <person name="Yu J.-H."/>
            <person name="Zhou M."/>
            <person name="Andersen M.R."/>
            <person name="Archer D.B."/>
            <person name="Baker S.E."/>
            <person name="Benoit I."/>
            <person name="Brakhage A.A."/>
            <person name="Braus G.H."/>
            <person name="Fischer R."/>
            <person name="Frisvad J.C."/>
            <person name="Goldman G.H."/>
            <person name="Houbraken J."/>
            <person name="Oakley B."/>
            <person name="Pocsi I."/>
            <person name="Scazzocchio C."/>
            <person name="Seiboth B."/>
            <person name="vanKuyk P.A."/>
            <person name="Wortman J."/>
            <person name="Dyer P.S."/>
            <person name="Grigoriev I.V."/>
        </authorList>
    </citation>
    <scope>NUCLEOTIDE SEQUENCE [LARGE SCALE GENOMIC DNA]</scope>
    <source>
        <strain evidence="3">CBS 101740 / IMI 381727 / IBT 21946</strain>
    </source>
</reference>
<evidence type="ECO:0000256" key="1">
    <source>
        <dbReference type="SAM" id="Phobius"/>
    </source>
</evidence>
<dbReference type="PANTHER" id="PTHR35394:SF5">
    <property type="entry name" value="DUF3176 DOMAIN-CONTAINING PROTEIN"/>
    <property type="match status" value="1"/>
</dbReference>
<feature type="transmembrane region" description="Helical" evidence="1">
    <location>
        <begin position="534"/>
        <end position="554"/>
    </location>
</feature>
<dbReference type="STRING" id="767769.A0A1L9U7U4"/>
<dbReference type="Pfam" id="PF11374">
    <property type="entry name" value="DUF3176"/>
    <property type="match status" value="1"/>
</dbReference>
<dbReference type="EMBL" id="KV878693">
    <property type="protein sequence ID" value="OJJ67734.1"/>
    <property type="molecule type" value="Genomic_DNA"/>
</dbReference>
<dbReference type="RefSeq" id="XP_067474983.1">
    <property type="nucleotide sequence ID" value="XM_067625939.1"/>
</dbReference>
<feature type="transmembrane region" description="Helical" evidence="1">
    <location>
        <begin position="50"/>
        <end position="71"/>
    </location>
</feature>
<accession>A0A1L9U7U4</accession>
<dbReference type="OrthoDB" id="5376804at2759"/>
<evidence type="ECO:0000313" key="3">
    <source>
        <dbReference type="Proteomes" id="UP000184499"/>
    </source>
</evidence>
<proteinExistence type="predicted"/>
<dbReference type="VEuPathDB" id="FungiDB:ASPBRDRAFT_47770"/>
<protein>
    <submittedName>
        <fullName evidence="2">Uncharacterized protein</fullName>
    </submittedName>
</protein>
<feature type="transmembrane region" description="Helical" evidence="1">
    <location>
        <begin position="83"/>
        <end position="105"/>
    </location>
</feature>
<dbReference type="OMA" id="GNCTWPV"/>
<keyword evidence="3" id="KW-1185">Reference proteome</keyword>
<evidence type="ECO:0000313" key="2">
    <source>
        <dbReference type="EMBL" id="OJJ67734.1"/>
    </source>
</evidence>